<accession>A0A6S7HJL4</accession>
<feature type="compositionally biased region" description="Polar residues" evidence="1">
    <location>
        <begin position="420"/>
        <end position="429"/>
    </location>
</feature>
<gene>
    <name evidence="4" type="ORF">PACLA_8A035195</name>
</gene>
<evidence type="ECO:0000256" key="2">
    <source>
        <dbReference type="SAM" id="Phobius"/>
    </source>
</evidence>
<feature type="signal peptide" evidence="3">
    <location>
        <begin position="1"/>
        <end position="23"/>
    </location>
</feature>
<feature type="transmembrane region" description="Helical" evidence="2">
    <location>
        <begin position="316"/>
        <end position="337"/>
    </location>
</feature>
<sequence>MAKFYKVSLVVFAIQMSIQFSTSTSDIYRGDEDTFSTSTDIFKHVPQHCVPGSDCSCAYLETFTYSYDENNHATGKCVKDNEFRRQFGCSYFKHPTIPGDLISIQIVKKPAILKFNFFPERYCKWQRKGTYYTMNGDTKDLLPAENNPGSITIQKDSKNQGNILQINNPGELLSTFSGMLLKIQIECFISGNKRKEKCLLLKIEGQINITETTVLTTPTGVTTFPDFPTNSPTTISSSSTSQMPSSTSFLTSSTLPSTSQVSEMPVKSQTEGPTTNISPVTTKDPKLPISSTSIPADPENGEREGDENDSSSLVPILVPVFLFCVLLAVLCGVFLYYRRQRSKSTNIDKDFYDENTLPHHAALTKVPQGSPPSYAVPGSQINTTPINDTVYENTNLPRDQNFPNYYEFEDDDYTTYNDAIPTNSETNRNPADHTSPESSHTNPSSNIYQEIDFNQSPGPTVNSKDNLGYTDQSNEEPYYFSLEDGTSNENIYDRVTEEPQEHVYSVLEKPN</sequence>
<protein>
    <submittedName>
        <fullName evidence="4">Uncharacterized protein</fullName>
    </submittedName>
</protein>
<feature type="compositionally biased region" description="Low complexity" evidence="1">
    <location>
        <begin position="218"/>
        <end position="262"/>
    </location>
</feature>
<reference evidence="4" key="1">
    <citation type="submission" date="2020-04" db="EMBL/GenBank/DDBJ databases">
        <authorList>
            <person name="Alioto T."/>
            <person name="Alioto T."/>
            <person name="Gomez Garrido J."/>
        </authorList>
    </citation>
    <scope>NUCLEOTIDE SEQUENCE</scope>
    <source>
        <strain evidence="4">A484AB</strain>
    </source>
</reference>
<dbReference type="EMBL" id="CACRXK020004925">
    <property type="protein sequence ID" value="CAB4004509.1"/>
    <property type="molecule type" value="Genomic_DNA"/>
</dbReference>
<feature type="region of interest" description="Disordered" evidence="1">
    <location>
        <begin position="363"/>
        <end position="385"/>
    </location>
</feature>
<feature type="compositionally biased region" description="Polar residues" evidence="1">
    <location>
        <begin position="267"/>
        <end position="281"/>
    </location>
</feature>
<dbReference type="Proteomes" id="UP001152795">
    <property type="component" value="Unassembled WGS sequence"/>
</dbReference>
<keyword evidence="3" id="KW-0732">Signal</keyword>
<organism evidence="4 5">
    <name type="scientific">Paramuricea clavata</name>
    <name type="common">Red gorgonian</name>
    <name type="synonym">Violescent sea-whip</name>
    <dbReference type="NCBI Taxonomy" id="317549"/>
    <lineage>
        <taxon>Eukaryota</taxon>
        <taxon>Metazoa</taxon>
        <taxon>Cnidaria</taxon>
        <taxon>Anthozoa</taxon>
        <taxon>Octocorallia</taxon>
        <taxon>Malacalcyonacea</taxon>
        <taxon>Plexauridae</taxon>
        <taxon>Paramuricea</taxon>
    </lineage>
</organism>
<dbReference type="AlphaFoldDB" id="A0A6S7HJL4"/>
<name>A0A6S7HJL4_PARCT</name>
<evidence type="ECO:0000256" key="3">
    <source>
        <dbReference type="SAM" id="SignalP"/>
    </source>
</evidence>
<evidence type="ECO:0000313" key="5">
    <source>
        <dbReference type="Proteomes" id="UP001152795"/>
    </source>
</evidence>
<feature type="compositionally biased region" description="Polar residues" evidence="1">
    <location>
        <begin position="436"/>
        <end position="472"/>
    </location>
</feature>
<keyword evidence="2" id="KW-1133">Transmembrane helix</keyword>
<evidence type="ECO:0000313" key="4">
    <source>
        <dbReference type="EMBL" id="CAB4004509.1"/>
    </source>
</evidence>
<feature type="chain" id="PRO_5043478839" evidence="3">
    <location>
        <begin position="24"/>
        <end position="511"/>
    </location>
</feature>
<keyword evidence="5" id="KW-1185">Reference proteome</keyword>
<comment type="caution">
    <text evidence="4">The sequence shown here is derived from an EMBL/GenBank/DDBJ whole genome shotgun (WGS) entry which is preliminary data.</text>
</comment>
<proteinExistence type="predicted"/>
<feature type="region of interest" description="Disordered" evidence="1">
    <location>
        <begin position="218"/>
        <end position="310"/>
    </location>
</feature>
<keyword evidence="2" id="KW-0812">Transmembrane</keyword>
<feature type="region of interest" description="Disordered" evidence="1">
    <location>
        <begin position="414"/>
        <end position="473"/>
    </location>
</feature>
<evidence type="ECO:0000256" key="1">
    <source>
        <dbReference type="SAM" id="MobiDB-lite"/>
    </source>
</evidence>
<keyword evidence="2" id="KW-0472">Membrane</keyword>